<evidence type="ECO:0000259" key="5">
    <source>
        <dbReference type="PROSITE" id="PS51263"/>
    </source>
</evidence>
<dbReference type="SMART" id="SM00102">
    <property type="entry name" value="ADF"/>
    <property type="match status" value="1"/>
</dbReference>
<comment type="similarity">
    <text evidence="2">Belongs to the actin-binding proteins ADF family.</text>
</comment>
<evidence type="ECO:0000313" key="6">
    <source>
        <dbReference type="Proteomes" id="UP000694864"/>
    </source>
</evidence>
<dbReference type="Proteomes" id="UP000694864">
    <property type="component" value="Chromosome 4"/>
</dbReference>
<organism evidence="6 7">
    <name type="scientific">Camelina sativa</name>
    <name type="common">False flax</name>
    <name type="synonym">Myagrum sativum</name>
    <dbReference type="NCBI Taxonomy" id="90675"/>
    <lineage>
        <taxon>Eukaryota</taxon>
        <taxon>Viridiplantae</taxon>
        <taxon>Streptophyta</taxon>
        <taxon>Embryophyta</taxon>
        <taxon>Tracheophyta</taxon>
        <taxon>Spermatophyta</taxon>
        <taxon>Magnoliopsida</taxon>
        <taxon>eudicotyledons</taxon>
        <taxon>Gunneridae</taxon>
        <taxon>Pentapetalae</taxon>
        <taxon>rosids</taxon>
        <taxon>malvids</taxon>
        <taxon>Brassicales</taxon>
        <taxon>Brassicaceae</taxon>
        <taxon>Camelineae</taxon>
        <taxon>Camelina</taxon>
    </lineage>
</organism>
<dbReference type="InterPro" id="IPR029006">
    <property type="entry name" value="ADF-H/Gelsolin-like_dom_sf"/>
</dbReference>
<dbReference type="PANTHER" id="PTHR11913">
    <property type="entry name" value="COFILIN-RELATED"/>
    <property type="match status" value="1"/>
</dbReference>
<evidence type="ECO:0000256" key="4">
    <source>
        <dbReference type="ARBA" id="ARBA00023212"/>
    </source>
</evidence>
<accession>A0ABM1RME0</accession>
<reference evidence="6" key="1">
    <citation type="journal article" date="2014" name="Nat. Commun.">
        <title>The emerging biofuel crop Camelina sativa retains a highly undifferentiated hexaploid genome structure.</title>
        <authorList>
            <person name="Kagale S."/>
            <person name="Koh C."/>
            <person name="Nixon J."/>
            <person name="Bollina V."/>
            <person name="Clarke W.E."/>
            <person name="Tuteja R."/>
            <person name="Spillane C."/>
            <person name="Robinson S.J."/>
            <person name="Links M.G."/>
            <person name="Clarke C."/>
            <person name="Higgins E.E."/>
            <person name="Huebert T."/>
            <person name="Sharpe A.G."/>
            <person name="Parkin I.A."/>
        </authorList>
    </citation>
    <scope>NUCLEOTIDE SEQUENCE [LARGE SCALE GENOMIC DNA]</scope>
    <source>
        <strain evidence="6">cv. DH55</strain>
    </source>
</reference>
<feature type="domain" description="ADF-H" evidence="5">
    <location>
        <begin position="1"/>
        <end position="111"/>
    </location>
</feature>
<evidence type="ECO:0000256" key="2">
    <source>
        <dbReference type="ARBA" id="ARBA00006844"/>
    </source>
</evidence>
<dbReference type="GeneID" id="104780416"/>
<dbReference type="PROSITE" id="PS51263">
    <property type="entry name" value="ADF_H"/>
    <property type="match status" value="1"/>
</dbReference>
<keyword evidence="6" id="KW-1185">Reference proteome</keyword>
<dbReference type="RefSeq" id="XP_019100178.1">
    <property type="nucleotide sequence ID" value="XM_019244633.1"/>
</dbReference>
<proteinExistence type="inferred from homology"/>
<dbReference type="SUPFAM" id="SSF55753">
    <property type="entry name" value="Actin depolymerizing proteins"/>
    <property type="match status" value="1"/>
</dbReference>
<dbReference type="PRINTS" id="PR00006">
    <property type="entry name" value="COFILIN"/>
</dbReference>
<evidence type="ECO:0000256" key="3">
    <source>
        <dbReference type="ARBA" id="ARBA00023203"/>
    </source>
</evidence>
<reference evidence="7" key="2">
    <citation type="submission" date="2025-08" db="UniProtKB">
        <authorList>
            <consortium name="RefSeq"/>
        </authorList>
    </citation>
    <scope>IDENTIFICATION</scope>
    <source>
        <tissue evidence="7">Leaf</tissue>
    </source>
</reference>
<evidence type="ECO:0000313" key="7">
    <source>
        <dbReference type="RefSeq" id="XP_019100178.1"/>
    </source>
</evidence>
<keyword evidence="4" id="KW-0963">Cytoplasm</keyword>
<dbReference type="Pfam" id="PF00241">
    <property type="entry name" value="Cofilin_ADF"/>
    <property type="match status" value="1"/>
</dbReference>
<gene>
    <name evidence="7" type="primary">LOC104780416</name>
</gene>
<dbReference type="Gene3D" id="3.40.20.10">
    <property type="entry name" value="Severin"/>
    <property type="match status" value="1"/>
</dbReference>
<keyword evidence="3" id="KW-0009">Actin-binding</keyword>
<evidence type="ECO:0000256" key="1">
    <source>
        <dbReference type="ARBA" id="ARBA00004245"/>
    </source>
</evidence>
<sequence length="111" mass="13046">MYKFDFPLFYKIQDMQVIVETLGEREQSYDEFTASLPADDCRYAIFDFNFVAGESKTCFIAWSPKTARIRTKMIYASSNDRFKRELEGIQVEVHATDLTEMSLDGIRRYIN</sequence>
<comment type="subcellular location">
    <subcellularLocation>
        <location evidence="1">Cytoplasm</location>
        <location evidence="1">Cytoskeleton</location>
    </subcellularLocation>
</comment>
<name>A0ABM1RME0_CAMSA</name>
<protein>
    <submittedName>
        <fullName evidence="7">LOW QUALITY PROTEIN: putative actin-depolymerizing factor 11</fullName>
    </submittedName>
</protein>
<keyword evidence="4" id="KW-0206">Cytoskeleton</keyword>
<dbReference type="InterPro" id="IPR017904">
    <property type="entry name" value="ADF/Cofilin"/>
</dbReference>
<dbReference type="InterPro" id="IPR002108">
    <property type="entry name" value="ADF-H"/>
</dbReference>
<dbReference type="CDD" id="cd11286">
    <property type="entry name" value="ADF_cofilin_like"/>
    <property type="match status" value="1"/>
</dbReference>